<dbReference type="GO" id="GO:0055085">
    <property type="term" value="P:transmembrane transport"/>
    <property type="evidence" value="ECO:0007669"/>
    <property type="project" value="InterPro"/>
</dbReference>
<keyword evidence="4" id="KW-1003">Cell membrane</keyword>
<dbReference type="PROSITE" id="PS52015">
    <property type="entry name" value="TONB_CTD"/>
    <property type="match status" value="1"/>
</dbReference>
<dbReference type="Gene3D" id="3.30.1150.10">
    <property type="match status" value="1"/>
</dbReference>
<evidence type="ECO:0000256" key="8">
    <source>
        <dbReference type="ARBA" id="ARBA00022989"/>
    </source>
</evidence>
<dbReference type="PANTHER" id="PTHR33446:SF2">
    <property type="entry name" value="PROTEIN TONB"/>
    <property type="match status" value="1"/>
</dbReference>
<evidence type="ECO:0000259" key="11">
    <source>
        <dbReference type="PROSITE" id="PS52015"/>
    </source>
</evidence>
<feature type="region of interest" description="Disordered" evidence="10">
    <location>
        <begin position="149"/>
        <end position="182"/>
    </location>
</feature>
<dbReference type="GO" id="GO:0015031">
    <property type="term" value="P:protein transport"/>
    <property type="evidence" value="ECO:0007669"/>
    <property type="project" value="UniProtKB-KW"/>
</dbReference>
<keyword evidence="7" id="KW-0653">Protein transport</keyword>
<evidence type="ECO:0000313" key="12">
    <source>
        <dbReference type="EMBL" id="XCN74305.1"/>
    </source>
</evidence>
<sequence length="349" mass="38857">MNEAMQRMVPAILFTIGLHGALLSWRMQQPPPTVRPKPLPQKITVSLTRLPPPAPPMKKIVQEVPSLPQLAAAEYQPIKPIKPIVPKPKPLKKIVQKVPSLPKLAQVQHQAIRPVKLQPGKKISTKLPVLPKIAPVTQQEIKPLKVVKPLPKPEPQRIPTPVQTRSVSSQPVRSQPVVSQQRPIVRSATIHPATPTRYRQTYQRTQRTQSTYRQPVSTRQVRTRQVLASTPSRTTSGRTVRTTNQITKRATPAKNTGVVREAAPLYQSNPPPEYPRMARRRGLEGVVTIEAKVDPNGRVAELRLFASSGHSILDKAALKAVRGWKFSPGTVGGRAQSMWVKVPVRFELH</sequence>
<dbReference type="PANTHER" id="PTHR33446">
    <property type="entry name" value="PROTEIN TONB-RELATED"/>
    <property type="match status" value="1"/>
</dbReference>
<feature type="compositionally biased region" description="Low complexity" evidence="10">
    <location>
        <begin position="198"/>
        <end position="214"/>
    </location>
</feature>
<evidence type="ECO:0000256" key="7">
    <source>
        <dbReference type="ARBA" id="ARBA00022927"/>
    </source>
</evidence>
<evidence type="ECO:0000256" key="3">
    <source>
        <dbReference type="ARBA" id="ARBA00022448"/>
    </source>
</evidence>
<name>A0AAU8LYF1_9BACT</name>
<feature type="region of interest" description="Disordered" evidence="10">
    <location>
        <begin position="198"/>
        <end position="240"/>
    </location>
</feature>
<keyword evidence="9" id="KW-0472">Membrane</keyword>
<dbReference type="InterPro" id="IPR037682">
    <property type="entry name" value="TonB_C"/>
</dbReference>
<keyword evidence="5" id="KW-0997">Cell inner membrane</keyword>
<dbReference type="GO" id="GO:0098797">
    <property type="term" value="C:plasma membrane protein complex"/>
    <property type="evidence" value="ECO:0007669"/>
    <property type="project" value="TreeGrafter"/>
</dbReference>
<comment type="subcellular location">
    <subcellularLocation>
        <location evidence="1">Cell inner membrane</location>
        <topology evidence="1">Single-pass membrane protein</topology>
        <orientation evidence="1">Periplasmic side</orientation>
    </subcellularLocation>
</comment>
<feature type="domain" description="TonB C-terminal" evidence="11">
    <location>
        <begin position="259"/>
        <end position="349"/>
    </location>
</feature>
<evidence type="ECO:0000256" key="6">
    <source>
        <dbReference type="ARBA" id="ARBA00022692"/>
    </source>
</evidence>
<accession>A0AAU8LYF1</accession>
<evidence type="ECO:0000256" key="10">
    <source>
        <dbReference type="SAM" id="MobiDB-lite"/>
    </source>
</evidence>
<evidence type="ECO:0000256" key="2">
    <source>
        <dbReference type="ARBA" id="ARBA00006555"/>
    </source>
</evidence>
<dbReference type="NCBIfam" id="TIGR01352">
    <property type="entry name" value="tonB_Cterm"/>
    <property type="match status" value="1"/>
</dbReference>
<dbReference type="EMBL" id="CP159373">
    <property type="protein sequence ID" value="XCN74305.1"/>
    <property type="molecule type" value="Genomic_DNA"/>
</dbReference>
<dbReference type="KEGG" id="eaj:Q3M24_06035"/>
<dbReference type="InterPro" id="IPR051045">
    <property type="entry name" value="TonB-dependent_transducer"/>
</dbReference>
<proteinExistence type="inferred from homology"/>
<reference evidence="12" key="1">
    <citation type="journal article" date="2024" name="Syst. Appl. Microbiol.">
        <title>First single-strain enrichments of Electrothrix cable bacteria, description of E. aestuarii sp. nov. and E. rattekaaiensis sp. nov., and proposal of a cable bacteria taxonomy following the rules of the SeqCode.</title>
        <authorList>
            <person name="Plum-Jensen L.E."/>
            <person name="Schramm A."/>
            <person name="Marshall I.P.G."/>
        </authorList>
    </citation>
    <scope>NUCLEOTIDE SEQUENCE</scope>
    <source>
        <strain evidence="12">Rat1</strain>
    </source>
</reference>
<feature type="compositionally biased region" description="Low complexity" evidence="10">
    <location>
        <begin position="161"/>
        <end position="182"/>
    </location>
</feature>
<gene>
    <name evidence="12" type="ORF">Q3M24_06035</name>
</gene>
<organism evidence="12">
    <name type="scientific">Candidatus Electrothrix aestuarii</name>
    <dbReference type="NCBI Taxonomy" id="3062594"/>
    <lineage>
        <taxon>Bacteria</taxon>
        <taxon>Pseudomonadati</taxon>
        <taxon>Thermodesulfobacteriota</taxon>
        <taxon>Desulfobulbia</taxon>
        <taxon>Desulfobulbales</taxon>
        <taxon>Desulfobulbaceae</taxon>
        <taxon>Candidatus Electrothrix</taxon>
    </lineage>
</organism>
<dbReference type="Pfam" id="PF03544">
    <property type="entry name" value="TonB_C"/>
    <property type="match status" value="1"/>
</dbReference>
<feature type="compositionally biased region" description="Low complexity" evidence="10">
    <location>
        <begin position="229"/>
        <end position="240"/>
    </location>
</feature>
<dbReference type="AlphaFoldDB" id="A0AAU8LYF1"/>
<evidence type="ECO:0000256" key="1">
    <source>
        <dbReference type="ARBA" id="ARBA00004383"/>
    </source>
</evidence>
<evidence type="ECO:0000256" key="4">
    <source>
        <dbReference type="ARBA" id="ARBA00022475"/>
    </source>
</evidence>
<comment type="similarity">
    <text evidence="2">Belongs to the TonB family.</text>
</comment>
<evidence type="ECO:0000256" key="5">
    <source>
        <dbReference type="ARBA" id="ARBA00022519"/>
    </source>
</evidence>
<dbReference type="SUPFAM" id="SSF74653">
    <property type="entry name" value="TolA/TonB C-terminal domain"/>
    <property type="match status" value="1"/>
</dbReference>
<keyword evidence="8" id="KW-1133">Transmembrane helix</keyword>
<protein>
    <submittedName>
        <fullName evidence="12">TonB family protein</fullName>
    </submittedName>
</protein>
<keyword evidence="6" id="KW-0812">Transmembrane</keyword>
<evidence type="ECO:0000256" key="9">
    <source>
        <dbReference type="ARBA" id="ARBA00023136"/>
    </source>
</evidence>
<dbReference type="InterPro" id="IPR006260">
    <property type="entry name" value="TonB/TolA_C"/>
</dbReference>
<dbReference type="GO" id="GO:0031992">
    <property type="term" value="F:energy transducer activity"/>
    <property type="evidence" value="ECO:0007669"/>
    <property type="project" value="TreeGrafter"/>
</dbReference>
<reference evidence="12" key="2">
    <citation type="submission" date="2024-06" db="EMBL/GenBank/DDBJ databases">
        <authorList>
            <person name="Plum-Jensen L.E."/>
            <person name="Schramm A."/>
            <person name="Marshall I.P.G."/>
        </authorList>
    </citation>
    <scope>NUCLEOTIDE SEQUENCE</scope>
    <source>
        <strain evidence="12">Rat1</strain>
    </source>
</reference>
<keyword evidence="3" id="KW-0813">Transport</keyword>